<dbReference type="InterPro" id="IPR043128">
    <property type="entry name" value="Rev_trsase/Diguanyl_cyclase"/>
</dbReference>
<dbReference type="GeneID" id="131805589"/>
<evidence type="ECO:0000259" key="11">
    <source>
        <dbReference type="PROSITE" id="PS50994"/>
    </source>
</evidence>
<dbReference type="InterPro" id="IPR001878">
    <property type="entry name" value="Znf_CCHC"/>
</dbReference>
<dbReference type="InterPro" id="IPR000477">
    <property type="entry name" value="RT_dom"/>
</dbReference>
<dbReference type="Pfam" id="PF00078">
    <property type="entry name" value="RVT_1"/>
    <property type="match status" value="1"/>
</dbReference>
<gene>
    <name evidence="13" type="primary">LOC131805589</name>
</gene>
<dbReference type="PANTHER" id="PTHR37984">
    <property type="entry name" value="PROTEIN CBG26694"/>
    <property type="match status" value="1"/>
</dbReference>
<keyword evidence="8" id="KW-0479">Metal-binding</keyword>
<dbReference type="SUPFAM" id="SSF53098">
    <property type="entry name" value="Ribonuclease H-like"/>
    <property type="match status" value="1"/>
</dbReference>
<evidence type="ECO:0000256" key="8">
    <source>
        <dbReference type="PROSITE-ProRule" id="PRU00047"/>
    </source>
</evidence>
<sequence length="1310" mass="149732">MSSVGISPFLCDAIDKALLRTEWEKWYRSFSIYLDAEEIKDTAKKRNKLLYLGGTQLQEVVYNIPGALVESDDTTGGVDVFKILVEKLNVYFSPERNSTFERHLFRSLKPEGGECLNKFLVRLRNQAAKCHFGETKHEILGINIKDKLIDNWAPNDLKKRLLEKEYTLTETIEMCHAHEQINNQTETMKLGNVSIDINKIESKNQQIECGRCGRQGHEGTSIDCPAKNSKCNKCGLIGHFARKCKSKGLKRKQPGFGYTDAKKRKYSNIQFVSSDGVKEVGSMENKWKEHNCFQIAEKFNGHMDEMIECYIGGRKIHMLIDSGSHHNLLSEVDWECLVNGNATVWNIRTKSENQFRAYAGNNLLKVKAVFEAVIGLDPVSNLISSFYVIENGRQSLLGRVTAIKLGVLKLGRGVNQIENCHVFPKIRGIKVSLTIDKSVKPVQQPLRRVPSGLEEKVERKLNEALQQDIIEPVTGPSPWISPIVIVFKGDGDIRLCIDMRRANMAILRENYPLPTFDSFMTKLQGAEYFSRLDLKNAYHQLELEEESREITTFITSKGLFRYKRLLFGVNSAPEIFQRIMESILAPCNCAINYLDDIIVFGKTEAEHDGNLKEVLAVLEKANVMLNKDKCIWKARRLLFLGHILSDKGINPDPEKIDTIMNFRPPTNKEELRSFLGLVTYLGKFIPDLADLTDKLRNLIKKDVKFDWGHREDEAFLKLKQQLARTPTLSYFDPERRTRLIADASPVALGAVLLQFCNNMPQVISFASKSLSETERRYSQTEKESLALVWSVERFYYYLAGIEFELVTDHKPLETIFKPTSKPPARIERWVLRLQSFRFKIIYQAGKYNIADSLSRLCKIEHNTSFDQQTEISICSIIEETVPRAVSILEIVEKNQLDLELMEAVESIKNNSWTSATSNRYFPFRLELCTLGNILLRGTKIVIPGPLRTSVLALAHEGHPGETVMKRRVRSKVWWPLIDRDVEKHVKNCHECLLVSRPPHPAPMTRRVLPEGPWLCLAMDLLGPLPNNDFIFVVIDYYSRYQEVKFLKKITSNEIINFLDELFSRLGYPKSVTTDNGRQFVSDEFRSYCANKNIEIVTSPPYWPQANGEVENMNRSIVKRLRIAHSNGTDYKKEIQKFLLMYNVTPHGTTGKAPTELLFNRVIRDKIPSISDVGENILDAEARDLDAINKEKGREKADKVRGAKQNNIQVGDKVLVQNVIFPNKLTPTFRKEPCEVVERKGNDVTIRKDGKLYRRNVSHLKKLPITPVPGDNNLFADRVETQIGQDQVNPRLTLKLKNIGGMWRSGNTDIE</sequence>
<keyword evidence="3" id="KW-0548">Nucleotidyltransferase</keyword>
<dbReference type="InterPro" id="IPR012337">
    <property type="entry name" value="RNaseH-like_sf"/>
</dbReference>
<dbReference type="Pfam" id="PF00665">
    <property type="entry name" value="rve"/>
    <property type="match status" value="1"/>
</dbReference>
<keyword evidence="8" id="KW-0862">Zinc</keyword>
<dbReference type="PROSITE" id="PS50878">
    <property type="entry name" value="RT_POL"/>
    <property type="match status" value="1"/>
</dbReference>
<dbReference type="SUPFAM" id="SSF57756">
    <property type="entry name" value="Retrovirus zinc finger-like domains"/>
    <property type="match status" value="1"/>
</dbReference>
<keyword evidence="6" id="KW-0378">Hydrolase</keyword>
<evidence type="ECO:0000259" key="10">
    <source>
        <dbReference type="PROSITE" id="PS50878"/>
    </source>
</evidence>
<evidence type="ECO:0000256" key="6">
    <source>
        <dbReference type="ARBA" id="ARBA00022801"/>
    </source>
</evidence>
<evidence type="ECO:0000256" key="2">
    <source>
        <dbReference type="ARBA" id="ARBA00022679"/>
    </source>
</evidence>
<evidence type="ECO:0000313" key="13">
    <source>
        <dbReference type="RefSeq" id="XP_058984894.1"/>
    </source>
</evidence>
<dbReference type="InterPro" id="IPR041373">
    <property type="entry name" value="RT_RNaseH"/>
</dbReference>
<dbReference type="EC" id="2.7.7.49" evidence="1"/>
<reference evidence="13" key="1">
    <citation type="submission" date="2025-08" db="UniProtKB">
        <authorList>
            <consortium name="RefSeq"/>
        </authorList>
    </citation>
    <scope>IDENTIFICATION</scope>
    <source>
        <strain evidence="13">Aabys</strain>
        <tissue evidence="13">Whole body</tissue>
    </source>
</reference>
<evidence type="ECO:0000313" key="12">
    <source>
        <dbReference type="Proteomes" id="UP001652621"/>
    </source>
</evidence>
<keyword evidence="5" id="KW-0255">Endonuclease</keyword>
<dbReference type="CDD" id="cd09274">
    <property type="entry name" value="RNase_HI_RT_Ty3"/>
    <property type="match status" value="1"/>
</dbReference>
<keyword evidence="12" id="KW-1185">Reference proteome</keyword>
<dbReference type="Proteomes" id="UP001652621">
    <property type="component" value="Unplaced"/>
</dbReference>
<accession>A0ABM3VGI1</accession>
<dbReference type="InterPro" id="IPR036875">
    <property type="entry name" value="Znf_CCHC_sf"/>
</dbReference>
<dbReference type="PROSITE" id="PS50158">
    <property type="entry name" value="ZF_CCHC"/>
    <property type="match status" value="1"/>
</dbReference>
<dbReference type="RefSeq" id="XP_058984894.1">
    <property type="nucleotide sequence ID" value="XM_059128911.1"/>
</dbReference>
<dbReference type="Pfam" id="PF17921">
    <property type="entry name" value="Integrase_H2C2"/>
    <property type="match status" value="1"/>
</dbReference>
<feature type="domain" description="CCHC-type" evidence="9">
    <location>
        <begin position="230"/>
        <end position="246"/>
    </location>
</feature>
<evidence type="ECO:0000256" key="5">
    <source>
        <dbReference type="ARBA" id="ARBA00022759"/>
    </source>
</evidence>
<dbReference type="CDD" id="cd00303">
    <property type="entry name" value="retropepsin_like"/>
    <property type="match status" value="1"/>
</dbReference>
<dbReference type="PANTHER" id="PTHR37984:SF11">
    <property type="entry name" value="INTEGRASE CATALYTIC DOMAIN-CONTAINING PROTEIN"/>
    <property type="match status" value="1"/>
</dbReference>
<feature type="domain" description="Reverse transcriptase" evidence="10">
    <location>
        <begin position="467"/>
        <end position="644"/>
    </location>
</feature>
<dbReference type="InterPro" id="IPR041588">
    <property type="entry name" value="Integrase_H2C2"/>
</dbReference>
<dbReference type="CDD" id="cd01647">
    <property type="entry name" value="RT_LTR"/>
    <property type="match status" value="1"/>
</dbReference>
<dbReference type="InterPro" id="IPR001584">
    <property type="entry name" value="Integrase_cat-core"/>
</dbReference>
<dbReference type="Gene3D" id="3.30.420.10">
    <property type="entry name" value="Ribonuclease H-like superfamily/Ribonuclease H"/>
    <property type="match status" value="1"/>
</dbReference>
<evidence type="ECO:0000256" key="7">
    <source>
        <dbReference type="ARBA" id="ARBA00022918"/>
    </source>
</evidence>
<dbReference type="Pfam" id="PF17917">
    <property type="entry name" value="RT_RNaseH"/>
    <property type="match status" value="1"/>
</dbReference>
<feature type="domain" description="Integrase catalytic" evidence="11">
    <location>
        <begin position="1008"/>
        <end position="1161"/>
    </location>
</feature>
<protein>
    <recommendedName>
        <fullName evidence="1">RNA-directed DNA polymerase</fullName>
        <ecNumber evidence="1">2.7.7.49</ecNumber>
    </recommendedName>
</protein>
<proteinExistence type="predicted"/>
<dbReference type="SUPFAM" id="SSF56672">
    <property type="entry name" value="DNA/RNA polymerases"/>
    <property type="match status" value="1"/>
</dbReference>
<organism evidence="12 13">
    <name type="scientific">Musca domestica</name>
    <name type="common">House fly</name>
    <dbReference type="NCBI Taxonomy" id="7370"/>
    <lineage>
        <taxon>Eukaryota</taxon>
        <taxon>Metazoa</taxon>
        <taxon>Ecdysozoa</taxon>
        <taxon>Arthropoda</taxon>
        <taxon>Hexapoda</taxon>
        <taxon>Insecta</taxon>
        <taxon>Pterygota</taxon>
        <taxon>Neoptera</taxon>
        <taxon>Endopterygota</taxon>
        <taxon>Diptera</taxon>
        <taxon>Brachycera</taxon>
        <taxon>Muscomorpha</taxon>
        <taxon>Muscoidea</taxon>
        <taxon>Muscidae</taxon>
        <taxon>Musca</taxon>
    </lineage>
</organism>
<name>A0ABM3VGI1_MUSDO</name>
<dbReference type="InterPro" id="IPR050951">
    <property type="entry name" value="Retrovirus_Pol_polyprotein"/>
</dbReference>
<dbReference type="InterPro" id="IPR043502">
    <property type="entry name" value="DNA/RNA_pol_sf"/>
</dbReference>
<dbReference type="PROSITE" id="PS50994">
    <property type="entry name" value="INTEGRASE"/>
    <property type="match status" value="1"/>
</dbReference>
<evidence type="ECO:0000256" key="1">
    <source>
        <dbReference type="ARBA" id="ARBA00012493"/>
    </source>
</evidence>
<keyword evidence="7" id="KW-0695">RNA-directed DNA polymerase</keyword>
<dbReference type="InterPro" id="IPR036397">
    <property type="entry name" value="RNaseH_sf"/>
</dbReference>
<evidence type="ECO:0000259" key="9">
    <source>
        <dbReference type="PROSITE" id="PS50158"/>
    </source>
</evidence>
<evidence type="ECO:0000256" key="4">
    <source>
        <dbReference type="ARBA" id="ARBA00022722"/>
    </source>
</evidence>
<keyword evidence="8" id="KW-0863">Zinc-finger</keyword>
<dbReference type="Gene3D" id="3.30.70.270">
    <property type="match status" value="2"/>
</dbReference>
<dbReference type="SMART" id="SM00343">
    <property type="entry name" value="ZnF_C2HC"/>
    <property type="match status" value="2"/>
</dbReference>
<keyword evidence="4" id="KW-0540">Nuclease</keyword>
<dbReference type="Gene3D" id="3.10.10.10">
    <property type="entry name" value="HIV Type 1 Reverse Transcriptase, subunit A, domain 1"/>
    <property type="match status" value="1"/>
</dbReference>
<dbReference type="Gene3D" id="4.10.60.10">
    <property type="entry name" value="Zinc finger, CCHC-type"/>
    <property type="match status" value="1"/>
</dbReference>
<evidence type="ECO:0000256" key="3">
    <source>
        <dbReference type="ARBA" id="ARBA00022695"/>
    </source>
</evidence>
<keyword evidence="2" id="KW-0808">Transferase</keyword>
<dbReference type="Gene3D" id="1.10.340.70">
    <property type="match status" value="1"/>
</dbReference>